<reference evidence="1 2" key="1">
    <citation type="journal article" date="2009" name="Stand. Genomic Sci.">
        <title>Complete genome sequence of Thermanaerovibrio acidaminovorans type strain (Su883).</title>
        <authorList>
            <person name="Chovatia M."/>
            <person name="Sikorski J."/>
            <person name="Schroder M."/>
            <person name="Lapidus A."/>
            <person name="Nolan M."/>
            <person name="Tice H."/>
            <person name="Glavina Del Rio T."/>
            <person name="Copeland A."/>
            <person name="Cheng J.F."/>
            <person name="Lucas S."/>
            <person name="Chen F."/>
            <person name="Bruce D."/>
            <person name="Goodwin L."/>
            <person name="Pitluck S."/>
            <person name="Ivanova N."/>
            <person name="Mavromatis K."/>
            <person name="Ovchinnikova G."/>
            <person name="Pati A."/>
            <person name="Chen A."/>
            <person name="Palaniappan K."/>
            <person name="Land M."/>
            <person name="Hauser L."/>
            <person name="Chang Y.J."/>
            <person name="Jeffries C.D."/>
            <person name="Chain P."/>
            <person name="Saunders E."/>
            <person name="Detter J.C."/>
            <person name="Brettin T."/>
            <person name="Rohde M."/>
            <person name="Goker M."/>
            <person name="Spring S."/>
            <person name="Bristow J."/>
            <person name="Markowitz V."/>
            <person name="Hugenholtz P."/>
            <person name="Kyrpides N.C."/>
            <person name="Klenk H.P."/>
            <person name="Eisen J.A."/>
        </authorList>
    </citation>
    <scope>NUCLEOTIDE SEQUENCE [LARGE SCALE GENOMIC DNA]</scope>
    <source>
        <strain evidence="2">ATCC 49978 / DSM 6589 / Su883</strain>
    </source>
</reference>
<gene>
    <name evidence="1" type="ordered locus">Taci_1754</name>
</gene>
<dbReference type="HOGENOM" id="CLU_3376537_0_0_0"/>
<sequence>MAEMVEGREPFIDVSTFRLSRFQEGDLFFEPCCI</sequence>
<proteinExistence type="predicted"/>
<dbReference type="EMBL" id="CP001818">
    <property type="protein sequence ID" value="ACZ19968.1"/>
    <property type="molecule type" value="Genomic_DNA"/>
</dbReference>
<dbReference type="EnsemblBacteria" id="ACZ19968">
    <property type="protein sequence ID" value="ACZ19968"/>
    <property type="gene ID" value="Taci_1754"/>
</dbReference>
<accession>D1B7H7</accession>
<evidence type="ECO:0000313" key="1">
    <source>
        <dbReference type="EMBL" id="ACZ19968.1"/>
    </source>
</evidence>
<evidence type="ECO:0000313" key="2">
    <source>
        <dbReference type="Proteomes" id="UP000002030"/>
    </source>
</evidence>
<dbReference type="AlphaFoldDB" id="D1B7H7"/>
<dbReference type="Proteomes" id="UP000002030">
    <property type="component" value="Chromosome"/>
</dbReference>
<organism evidence="1 2">
    <name type="scientific">Thermanaerovibrio acidaminovorans (strain ATCC 49978 / DSM 6589 / Su883)</name>
    <name type="common">Selenomonas acidaminovorans</name>
    <dbReference type="NCBI Taxonomy" id="525903"/>
    <lineage>
        <taxon>Bacteria</taxon>
        <taxon>Thermotogati</taxon>
        <taxon>Synergistota</taxon>
        <taxon>Synergistia</taxon>
        <taxon>Synergistales</taxon>
        <taxon>Synergistaceae</taxon>
        <taxon>Thermanaerovibrio</taxon>
    </lineage>
</organism>
<name>D1B7H7_THEAS</name>
<protein>
    <submittedName>
        <fullName evidence="1">Uncharacterized protein</fullName>
    </submittedName>
</protein>
<dbReference type="KEGG" id="tai:Taci_1754"/>
<dbReference type="OrthoDB" id="9815989at2"/>
<dbReference type="eggNOG" id="COG0665">
    <property type="taxonomic scope" value="Bacteria"/>
</dbReference>
<keyword evidence="2" id="KW-1185">Reference proteome</keyword>
<dbReference type="STRING" id="525903.Taci_1754"/>